<dbReference type="PATRIC" id="fig|749414.3.peg.8928"/>
<organism evidence="1 2">
    <name type="scientific">Streptomyces bingchenggensis (strain BCW-1)</name>
    <dbReference type="NCBI Taxonomy" id="749414"/>
    <lineage>
        <taxon>Bacteria</taxon>
        <taxon>Bacillati</taxon>
        <taxon>Actinomycetota</taxon>
        <taxon>Actinomycetes</taxon>
        <taxon>Kitasatosporales</taxon>
        <taxon>Streptomycetaceae</taxon>
        <taxon>Streptomyces</taxon>
    </lineage>
</organism>
<dbReference type="STRING" id="749414.SBI_08679"/>
<evidence type="ECO:0000313" key="1">
    <source>
        <dbReference type="EMBL" id="ADI11797.1"/>
    </source>
</evidence>
<dbReference type="EMBL" id="CP002047">
    <property type="protein sequence ID" value="ADI11797.1"/>
    <property type="molecule type" value="Genomic_DNA"/>
</dbReference>
<dbReference type="RefSeq" id="WP_014181246.1">
    <property type="nucleotide sequence ID" value="NC_016582.1"/>
</dbReference>
<evidence type="ECO:0000313" key="2">
    <source>
        <dbReference type="Proteomes" id="UP000000377"/>
    </source>
</evidence>
<dbReference type="AlphaFoldDB" id="D7BW87"/>
<protein>
    <recommendedName>
        <fullName evidence="3">NmrA family protein</fullName>
    </recommendedName>
</protein>
<evidence type="ECO:0008006" key="3">
    <source>
        <dbReference type="Google" id="ProtNLM"/>
    </source>
</evidence>
<proteinExistence type="predicted"/>
<reference evidence="1 2" key="1">
    <citation type="journal article" date="2010" name="J. Bacteriol.">
        <title>Genome sequence of the milbemycin-producing bacterium Streptomyces bingchenggensis.</title>
        <authorList>
            <person name="Wang X.J."/>
            <person name="Yan Y.J."/>
            <person name="Zhang B."/>
            <person name="An J."/>
            <person name="Wang J.J."/>
            <person name="Tian J."/>
            <person name="Jiang L."/>
            <person name="Chen Y.H."/>
            <person name="Huang S.X."/>
            <person name="Yin M."/>
            <person name="Zhang J."/>
            <person name="Gao A.L."/>
            <person name="Liu C.X."/>
            <person name="Zhu Z.X."/>
            <person name="Xiang W.S."/>
        </authorList>
    </citation>
    <scope>NUCLEOTIDE SEQUENCE [LARGE SCALE GENOMIC DNA]</scope>
    <source>
        <strain evidence="1 2">BCW-1</strain>
    </source>
</reference>
<sequence>MFNTSGIVATEPVGAPFVDARAVLAAGMLGSVEVATVVAPAFTYMENAELIATSSPPPLQIVAGPEVLTGDQVAKEFSAALGREMRWTTIDFREYERMLVPHVGAEVAAGIAAGYAPGTPLPPAPAPEVVRTGAITLREWAVRQSWDQI</sequence>
<dbReference type="KEGG" id="sbh:SBI_08679"/>
<keyword evidence="2" id="KW-1185">Reference proteome</keyword>
<name>D7BW87_STRBB</name>
<dbReference type="eggNOG" id="COG0702">
    <property type="taxonomic scope" value="Bacteria"/>
</dbReference>
<accession>D7BW87</accession>
<dbReference type="Proteomes" id="UP000000377">
    <property type="component" value="Chromosome"/>
</dbReference>
<gene>
    <name evidence="1" type="ordered locus">SBI_08679</name>
</gene>
<dbReference type="HOGENOM" id="CLU_1748570_0_0_11"/>